<reference evidence="2 3" key="1">
    <citation type="submission" date="2018-05" db="EMBL/GenBank/DDBJ databases">
        <title>Rhodohalobacter halophilus gen. nov., sp. nov., a moderately halophilic member of the family Balneolaceae.</title>
        <authorList>
            <person name="Liu Z.-W."/>
        </authorList>
    </citation>
    <scope>NUCLEOTIDE SEQUENCE [LARGE SCALE GENOMIC DNA]</scope>
    <source>
        <strain evidence="2 3">8A47</strain>
    </source>
</reference>
<evidence type="ECO:0000313" key="3">
    <source>
        <dbReference type="Proteomes" id="UP000245533"/>
    </source>
</evidence>
<name>A0A316TQI5_9BACT</name>
<accession>A0A316TQI5</accession>
<sequence length="236" mass="27304">MEQNKVRTYILYAVGEILLVMIGILLALQVNNWNEKRNSELKTQEYYSQLLDDLKSDREFITLTIGDLSRKLSDYEMYISLYSSEAALTPDQVYKQISQLTLISNALTFNTSTIESLQNSGDIRLIPSTIRNRLIDLKRLQNLTITRFEDIDDGANRVTQKLSTLIGATTLPARLERQTTMKEFLSIDENLKELILVYEGIHRWKEVSFRETIGRLEEMTEDIDGIVELINMELDK</sequence>
<feature type="transmembrane region" description="Helical" evidence="1">
    <location>
        <begin position="9"/>
        <end position="28"/>
    </location>
</feature>
<evidence type="ECO:0000256" key="1">
    <source>
        <dbReference type="SAM" id="Phobius"/>
    </source>
</evidence>
<dbReference type="OrthoDB" id="822590at2"/>
<organism evidence="2 3">
    <name type="scientific">Rhodohalobacter mucosus</name>
    <dbReference type="NCBI Taxonomy" id="2079485"/>
    <lineage>
        <taxon>Bacteria</taxon>
        <taxon>Pseudomonadati</taxon>
        <taxon>Balneolota</taxon>
        <taxon>Balneolia</taxon>
        <taxon>Balneolales</taxon>
        <taxon>Balneolaceae</taxon>
        <taxon>Rhodohalobacter</taxon>
    </lineage>
</organism>
<keyword evidence="1" id="KW-1133">Transmembrane helix</keyword>
<protein>
    <submittedName>
        <fullName evidence="2">Uncharacterized protein</fullName>
    </submittedName>
</protein>
<dbReference type="AlphaFoldDB" id="A0A316TQI5"/>
<dbReference type="RefSeq" id="WP_146198588.1">
    <property type="nucleotide sequence ID" value="NZ_QGGB01000009.1"/>
</dbReference>
<dbReference type="EMBL" id="QGGB01000009">
    <property type="protein sequence ID" value="PWN05499.1"/>
    <property type="molecule type" value="Genomic_DNA"/>
</dbReference>
<evidence type="ECO:0000313" key="2">
    <source>
        <dbReference type="EMBL" id="PWN05499.1"/>
    </source>
</evidence>
<keyword evidence="1" id="KW-0472">Membrane</keyword>
<dbReference type="Pfam" id="PF19578">
    <property type="entry name" value="DUF6090"/>
    <property type="match status" value="1"/>
</dbReference>
<gene>
    <name evidence="2" type="ORF">DDZ15_12895</name>
</gene>
<dbReference type="Proteomes" id="UP000245533">
    <property type="component" value="Unassembled WGS sequence"/>
</dbReference>
<proteinExistence type="predicted"/>
<keyword evidence="3" id="KW-1185">Reference proteome</keyword>
<keyword evidence="1" id="KW-0812">Transmembrane</keyword>
<comment type="caution">
    <text evidence="2">The sequence shown here is derived from an EMBL/GenBank/DDBJ whole genome shotgun (WGS) entry which is preliminary data.</text>
</comment>
<dbReference type="InterPro" id="IPR045749">
    <property type="entry name" value="DUF6090"/>
</dbReference>